<dbReference type="SMART" id="SM00267">
    <property type="entry name" value="GGDEF"/>
    <property type="match status" value="1"/>
</dbReference>
<dbReference type="PANTHER" id="PTHR44757">
    <property type="entry name" value="DIGUANYLATE CYCLASE DGCP"/>
    <property type="match status" value="1"/>
</dbReference>
<feature type="domain" description="PAC" evidence="2">
    <location>
        <begin position="330"/>
        <end position="382"/>
    </location>
</feature>
<dbReference type="SMART" id="SM00052">
    <property type="entry name" value="EAL"/>
    <property type="match status" value="1"/>
</dbReference>
<dbReference type="Pfam" id="PF08448">
    <property type="entry name" value="PAS_4"/>
    <property type="match status" value="1"/>
</dbReference>
<dbReference type="RefSeq" id="WP_237248642.1">
    <property type="nucleotide sequence ID" value="NZ_AP023423.1"/>
</dbReference>
<sequence>MTKAESQLKRYQALMNNALDGIHVLDMQGNIIEANQSFCDMLGYTAAEAAKLNIADWNSQWSRDELLQRLRNFVGKSARFETIHRRKDGTLINVEVSTVGVEIDGQTLFFASSRDITARKEAEKSLQDNERRLRSIIDTEPECIKVVDAQGQLVEMNAAGLAMLEADSLAEVQQKNLLSYIHPDDRTAFMRLHRKVMGGESGMLEFRATGLKGASRYLETHATPLRDQDGQITSLLGITRDITDRKVADEKLQKIQTNLAAAQELAHIGSWEWDVRNNIALWSDETYRIFGIDRDALSEHRKNFLDLIHPEDRQRVDQALSDALNGVRQYDVDYRICRTDDGLRIIHALAEVMRDEEGKPVAMRGTVQDITERKEVEQKVQFLTQIYAALSQTNQALIESKDEATLFGWICRIVVEFGGLELAWIGVNEEESGRIRPVSAYGRHTDYLDNIVISSREDEPSGRGPTGTAFREKRSIFIQNQKTDPMLANWRALTLKYGWGSSGTVPILRGGEPYAVLAFYHSGEGVFTGEIIGLLNEMAKNIGRGLDRFDLEQEKLKAQESMQLAATIYRTSVEAIMVTDQNNRIVEINPAFTTITGYTLEEVIGKDPKILQSGKHNKQFYQEMWQSILSTGHWRGEIWDRHKNGGLHAKLINISLIRHPDGSIYRFVAQFSDITDKKQKEELIWKQANFDSLTKLPNRHMFRNQLEQELLKSQRSGTPVALLFIDLDRFKEINDALGHAKGDLLLMEAAHRIKMNVRIPDMVARLGGDEFTVILPEFGERLHLERIVQDLINELIRPFDLGEGHMGFISASIGITIYPDDAEDIGGLLKHADQAMYAAKAEGRNRFSYFTQSMQQEAKEKLALTNDLRQALARNELHVYYQPILELQSGQVTKAEALLRWKHPVRGMVSPATFIPLAEEAGLIHDIGDWVFQEAVARVADWQQRFGRLIQVSVNKSPIQFEQPEKYIWQEQMKKLGVPGNGITVEITEGLLLKESSKAKERLLEFRNSGIEVSIDDFGTGFSSLSYLKQFDIDYLKIDRSFVKDLEKNEDDKALTEAIIVMAHKLGIRTIAEGVETEQQRDLLKSFGCDYVQGFLYSPAVPAAEFEKMVARRTIG</sequence>
<dbReference type="PROSITE" id="PS50887">
    <property type="entry name" value="GGDEF"/>
    <property type="match status" value="1"/>
</dbReference>
<name>A0AAN1XA41_9PROT</name>
<dbReference type="InterPro" id="IPR003018">
    <property type="entry name" value="GAF"/>
</dbReference>
<dbReference type="CDD" id="cd01949">
    <property type="entry name" value="GGDEF"/>
    <property type="match status" value="1"/>
</dbReference>
<dbReference type="PROSITE" id="PS50113">
    <property type="entry name" value="PAC"/>
    <property type="match status" value="4"/>
</dbReference>
<dbReference type="InterPro" id="IPR035919">
    <property type="entry name" value="EAL_sf"/>
</dbReference>
<evidence type="ECO:0000259" key="3">
    <source>
        <dbReference type="PROSITE" id="PS50883"/>
    </source>
</evidence>
<dbReference type="SMART" id="SM00091">
    <property type="entry name" value="PAS"/>
    <property type="match status" value="4"/>
</dbReference>
<feature type="domain" description="GGDEF" evidence="4">
    <location>
        <begin position="718"/>
        <end position="852"/>
    </location>
</feature>
<dbReference type="CDD" id="cd01948">
    <property type="entry name" value="EAL"/>
    <property type="match status" value="1"/>
</dbReference>
<dbReference type="Gene3D" id="3.30.450.20">
    <property type="entry name" value="PAS domain"/>
    <property type="match status" value="4"/>
</dbReference>
<feature type="domain" description="PAS" evidence="1">
    <location>
        <begin position="129"/>
        <end position="200"/>
    </location>
</feature>
<dbReference type="AlphaFoldDB" id="A0AAN1XA41"/>
<evidence type="ECO:0000313" key="5">
    <source>
        <dbReference type="EMBL" id="BCK87529.1"/>
    </source>
</evidence>
<dbReference type="Pfam" id="PF00563">
    <property type="entry name" value="EAL"/>
    <property type="match status" value="1"/>
</dbReference>
<dbReference type="Pfam" id="PF13426">
    <property type="entry name" value="PAS_9"/>
    <property type="match status" value="2"/>
</dbReference>
<feature type="domain" description="PAS" evidence="1">
    <location>
        <begin position="561"/>
        <end position="606"/>
    </location>
</feature>
<dbReference type="SMART" id="SM00065">
    <property type="entry name" value="GAF"/>
    <property type="match status" value="1"/>
</dbReference>
<evidence type="ECO:0000259" key="2">
    <source>
        <dbReference type="PROSITE" id="PS50113"/>
    </source>
</evidence>
<feature type="domain" description="PAC" evidence="2">
    <location>
        <begin position="202"/>
        <end position="254"/>
    </location>
</feature>
<dbReference type="SUPFAM" id="SSF141868">
    <property type="entry name" value="EAL domain-like"/>
    <property type="match status" value="1"/>
</dbReference>
<feature type="domain" description="PAC" evidence="2">
    <location>
        <begin position="634"/>
        <end position="686"/>
    </location>
</feature>
<gene>
    <name evidence="5" type="ORF">MIZ01_1313</name>
</gene>
<feature type="domain" description="EAL" evidence="3">
    <location>
        <begin position="861"/>
        <end position="1114"/>
    </location>
</feature>
<dbReference type="Pfam" id="PF00990">
    <property type="entry name" value="GGDEF"/>
    <property type="match status" value="1"/>
</dbReference>
<dbReference type="PROSITE" id="PS50112">
    <property type="entry name" value="PAS"/>
    <property type="match status" value="4"/>
</dbReference>
<dbReference type="InterPro" id="IPR029787">
    <property type="entry name" value="Nucleotide_cyclase"/>
</dbReference>
<reference evidence="5 6" key="1">
    <citation type="journal article" date="2022" name="Int. J. Syst. Evol. Microbiol.">
        <title>&lt;i&gt;Sideroxyarcus emersonii&lt;/i&gt; gen. nov. sp. nov., a neutrophilic, microaerobic iron- and thiosulfate-oxidizing bacterium isolated from iron-rich wetland sediment.</title>
        <authorList>
            <person name="Kato S."/>
            <person name="Itoh T."/>
            <person name="Iino T."/>
            <person name="Ohkuma M."/>
        </authorList>
    </citation>
    <scope>NUCLEOTIDE SEQUENCE [LARGE SCALE GENOMIC DNA]</scope>
    <source>
        <strain evidence="5 6">MIZ01</strain>
    </source>
</reference>
<dbReference type="InterPro" id="IPR052155">
    <property type="entry name" value="Biofilm_reg_signaling"/>
</dbReference>
<feature type="domain" description="PAC" evidence="2">
    <location>
        <begin position="76"/>
        <end position="128"/>
    </location>
</feature>
<dbReference type="Pfam" id="PF08447">
    <property type="entry name" value="PAS_3"/>
    <property type="match status" value="1"/>
</dbReference>
<feature type="domain" description="PAS" evidence="1">
    <location>
        <begin position="274"/>
        <end position="327"/>
    </location>
</feature>
<dbReference type="InterPro" id="IPR035965">
    <property type="entry name" value="PAS-like_dom_sf"/>
</dbReference>
<dbReference type="Gene3D" id="3.20.20.450">
    <property type="entry name" value="EAL domain"/>
    <property type="match status" value="1"/>
</dbReference>
<dbReference type="EMBL" id="AP023423">
    <property type="protein sequence ID" value="BCK87529.1"/>
    <property type="molecule type" value="Genomic_DNA"/>
</dbReference>
<dbReference type="Gene3D" id="3.30.70.270">
    <property type="match status" value="1"/>
</dbReference>
<dbReference type="InterPro" id="IPR013656">
    <property type="entry name" value="PAS_4"/>
</dbReference>
<protein>
    <submittedName>
        <fullName evidence="5">Uncharacterized protein</fullName>
    </submittedName>
</protein>
<dbReference type="SUPFAM" id="SSF55785">
    <property type="entry name" value="PYP-like sensor domain (PAS domain)"/>
    <property type="match status" value="4"/>
</dbReference>
<dbReference type="Proteomes" id="UP001320326">
    <property type="component" value="Chromosome"/>
</dbReference>
<dbReference type="GO" id="GO:0003824">
    <property type="term" value="F:catalytic activity"/>
    <property type="evidence" value="ECO:0007669"/>
    <property type="project" value="UniProtKB-ARBA"/>
</dbReference>
<dbReference type="PROSITE" id="PS50883">
    <property type="entry name" value="EAL"/>
    <property type="match status" value="1"/>
</dbReference>
<evidence type="ECO:0000259" key="1">
    <source>
        <dbReference type="PROSITE" id="PS50112"/>
    </source>
</evidence>
<keyword evidence="6" id="KW-1185">Reference proteome</keyword>
<dbReference type="PANTHER" id="PTHR44757:SF2">
    <property type="entry name" value="BIOFILM ARCHITECTURE MAINTENANCE PROTEIN MBAA"/>
    <property type="match status" value="1"/>
</dbReference>
<dbReference type="Gene3D" id="2.10.70.100">
    <property type="match status" value="1"/>
</dbReference>
<feature type="domain" description="PAS" evidence="1">
    <location>
        <begin position="7"/>
        <end position="48"/>
    </location>
</feature>
<dbReference type="NCBIfam" id="TIGR00254">
    <property type="entry name" value="GGDEF"/>
    <property type="match status" value="1"/>
</dbReference>
<dbReference type="CDD" id="cd00130">
    <property type="entry name" value="PAS"/>
    <property type="match status" value="4"/>
</dbReference>
<dbReference type="SUPFAM" id="SSF55073">
    <property type="entry name" value="Nucleotide cyclase"/>
    <property type="match status" value="1"/>
</dbReference>
<dbReference type="Pfam" id="PF13185">
    <property type="entry name" value="GAF_2"/>
    <property type="match status" value="1"/>
</dbReference>
<proteinExistence type="predicted"/>
<dbReference type="InterPro" id="IPR000160">
    <property type="entry name" value="GGDEF_dom"/>
</dbReference>
<dbReference type="NCBIfam" id="TIGR00229">
    <property type="entry name" value="sensory_box"/>
    <property type="match status" value="4"/>
</dbReference>
<dbReference type="SUPFAM" id="SSF55781">
    <property type="entry name" value="GAF domain-like"/>
    <property type="match status" value="1"/>
</dbReference>
<evidence type="ECO:0000313" key="6">
    <source>
        <dbReference type="Proteomes" id="UP001320326"/>
    </source>
</evidence>
<dbReference type="KEGG" id="seme:MIZ01_1313"/>
<dbReference type="InterPro" id="IPR000700">
    <property type="entry name" value="PAS-assoc_C"/>
</dbReference>
<accession>A0AAN1XA41</accession>
<dbReference type="InterPro" id="IPR029016">
    <property type="entry name" value="GAF-like_dom_sf"/>
</dbReference>
<dbReference type="FunFam" id="3.30.70.270:FF:000001">
    <property type="entry name" value="Diguanylate cyclase domain protein"/>
    <property type="match status" value="1"/>
</dbReference>
<organism evidence="5 6">
    <name type="scientific">Sideroxyarcus emersonii</name>
    <dbReference type="NCBI Taxonomy" id="2764705"/>
    <lineage>
        <taxon>Bacteria</taxon>
        <taxon>Pseudomonadati</taxon>
        <taxon>Pseudomonadota</taxon>
        <taxon>Betaproteobacteria</taxon>
        <taxon>Nitrosomonadales</taxon>
        <taxon>Gallionellaceae</taxon>
        <taxon>Sideroxyarcus</taxon>
    </lineage>
</organism>
<dbReference type="InterPro" id="IPR001633">
    <property type="entry name" value="EAL_dom"/>
</dbReference>
<dbReference type="InterPro" id="IPR043128">
    <property type="entry name" value="Rev_trsase/Diguanyl_cyclase"/>
</dbReference>
<dbReference type="InterPro" id="IPR000014">
    <property type="entry name" value="PAS"/>
</dbReference>
<dbReference type="Gene3D" id="3.30.450.40">
    <property type="match status" value="1"/>
</dbReference>
<evidence type="ECO:0000259" key="4">
    <source>
        <dbReference type="PROSITE" id="PS50887"/>
    </source>
</evidence>
<dbReference type="SMART" id="SM00086">
    <property type="entry name" value="PAC"/>
    <property type="match status" value="4"/>
</dbReference>
<dbReference type="InterPro" id="IPR013655">
    <property type="entry name" value="PAS_fold_3"/>
</dbReference>
<dbReference type="InterPro" id="IPR001610">
    <property type="entry name" value="PAC"/>
</dbReference>